<dbReference type="Proteomes" id="UP000503011">
    <property type="component" value="Chromosome"/>
</dbReference>
<reference evidence="1 2" key="1">
    <citation type="submission" date="2020-03" db="EMBL/GenBank/DDBJ databases">
        <title>Whole genome shotgun sequence of Phytohabitans suffuscus NBRC 105367.</title>
        <authorList>
            <person name="Komaki H."/>
            <person name="Tamura T."/>
        </authorList>
    </citation>
    <scope>NUCLEOTIDE SEQUENCE [LARGE SCALE GENOMIC DNA]</scope>
    <source>
        <strain evidence="1 2">NBRC 105367</strain>
    </source>
</reference>
<gene>
    <name evidence="1" type="ORF">Psuf_025490</name>
</gene>
<organism evidence="1 2">
    <name type="scientific">Phytohabitans suffuscus</name>
    <dbReference type="NCBI Taxonomy" id="624315"/>
    <lineage>
        <taxon>Bacteria</taxon>
        <taxon>Bacillati</taxon>
        <taxon>Actinomycetota</taxon>
        <taxon>Actinomycetes</taxon>
        <taxon>Micromonosporales</taxon>
        <taxon>Micromonosporaceae</taxon>
    </lineage>
</organism>
<reference evidence="1 2" key="2">
    <citation type="submission" date="2020-03" db="EMBL/GenBank/DDBJ databases">
        <authorList>
            <person name="Ichikawa N."/>
            <person name="Kimura A."/>
            <person name="Kitahashi Y."/>
            <person name="Uohara A."/>
        </authorList>
    </citation>
    <scope>NUCLEOTIDE SEQUENCE [LARGE SCALE GENOMIC DNA]</scope>
    <source>
        <strain evidence="1 2">NBRC 105367</strain>
    </source>
</reference>
<dbReference type="EMBL" id="AP022871">
    <property type="protein sequence ID" value="BCB85236.1"/>
    <property type="molecule type" value="Genomic_DNA"/>
</dbReference>
<keyword evidence="2" id="KW-1185">Reference proteome</keyword>
<evidence type="ECO:0000313" key="1">
    <source>
        <dbReference type="EMBL" id="BCB85236.1"/>
    </source>
</evidence>
<protein>
    <submittedName>
        <fullName evidence="1">Uncharacterized protein</fullName>
    </submittedName>
</protein>
<sequence>MWRTLENQQTDGHWRLVAGWRKASELTALHLRRLEQYRANLADVWPPARNAAAAAYVARLDFLIQNVRTTHDVAAANYSTLAATVGALAAARHDLRPLYEEYVTKSKALKDHTEQSAFNAAAEGPTLIGAPPTTQTDLERLNNRARAIMYTLSHTLVEAEAAIRQPPTYQPQTGRYISDPDVYGMGQPEIQNLLRSLGAMDTRMLGQQAKIIAV</sequence>
<evidence type="ECO:0000313" key="2">
    <source>
        <dbReference type="Proteomes" id="UP000503011"/>
    </source>
</evidence>
<accession>A0A6F8YGM0</accession>
<proteinExistence type="predicted"/>
<name>A0A6F8YGM0_9ACTN</name>
<dbReference type="AlphaFoldDB" id="A0A6F8YGM0"/>
<dbReference type="KEGG" id="psuu:Psuf_025490"/>